<dbReference type="EMBL" id="BAAARJ010000006">
    <property type="protein sequence ID" value="GAA2609443.1"/>
    <property type="molecule type" value="Genomic_DNA"/>
</dbReference>
<sequence length="62" mass="6404">MNHEVPQPITATRAPAAGSGLSPAPILAAARQVSGWLRNSCSMYDVWPMCGHPSGSEVLASA</sequence>
<accession>A0ABP6CDV9</accession>
<dbReference type="Proteomes" id="UP001501447">
    <property type="component" value="Unassembled WGS sequence"/>
</dbReference>
<name>A0ABP6CDV9_9ACTN</name>
<gene>
    <name evidence="2" type="ORF">GCM10009863_23740</name>
</gene>
<feature type="region of interest" description="Disordered" evidence="1">
    <location>
        <begin position="1"/>
        <end position="20"/>
    </location>
</feature>
<evidence type="ECO:0000256" key="1">
    <source>
        <dbReference type="SAM" id="MobiDB-lite"/>
    </source>
</evidence>
<organism evidence="2 3">
    <name type="scientific">Streptomyces axinellae</name>
    <dbReference type="NCBI Taxonomy" id="552788"/>
    <lineage>
        <taxon>Bacteria</taxon>
        <taxon>Bacillati</taxon>
        <taxon>Actinomycetota</taxon>
        <taxon>Actinomycetes</taxon>
        <taxon>Kitasatosporales</taxon>
        <taxon>Streptomycetaceae</taxon>
        <taxon>Streptomyces</taxon>
    </lineage>
</organism>
<reference evidence="3" key="1">
    <citation type="journal article" date="2019" name="Int. J. Syst. Evol. Microbiol.">
        <title>The Global Catalogue of Microorganisms (GCM) 10K type strain sequencing project: providing services to taxonomists for standard genome sequencing and annotation.</title>
        <authorList>
            <consortium name="The Broad Institute Genomics Platform"/>
            <consortium name="The Broad Institute Genome Sequencing Center for Infectious Disease"/>
            <person name="Wu L."/>
            <person name="Ma J."/>
        </authorList>
    </citation>
    <scope>NUCLEOTIDE SEQUENCE [LARGE SCALE GENOMIC DNA]</scope>
    <source>
        <strain evidence="3">JCM 16373</strain>
    </source>
</reference>
<evidence type="ECO:0000313" key="2">
    <source>
        <dbReference type="EMBL" id="GAA2609443.1"/>
    </source>
</evidence>
<keyword evidence="3" id="KW-1185">Reference proteome</keyword>
<comment type="caution">
    <text evidence="2">The sequence shown here is derived from an EMBL/GenBank/DDBJ whole genome shotgun (WGS) entry which is preliminary data.</text>
</comment>
<protein>
    <submittedName>
        <fullName evidence="2">Uncharacterized protein</fullName>
    </submittedName>
</protein>
<proteinExistence type="predicted"/>
<evidence type="ECO:0000313" key="3">
    <source>
        <dbReference type="Proteomes" id="UP001501447"/>
    </source>
</evidence>